<proteinExistence type="predicted"/>
<reference evidence="1 2" key="1">
    <citation type="submission" date="2024-04" db="EMBL/GenBank/DDBJ databases">
        <title>Tritrichomonas musculus Genome.</title>
        <authorList>
            <person name="Alves-Ferreira E."/>
            <person name="Grigg M."/>
            <person name="Lorenzi H."/>
            <person name="Galac M."/>
        </authorList>
    </citation>
    <scope>NUCLEOTIDE SEQUENCE [LARGE SCALE GENOMIC DNA]</scope>
    <source>
        <strain evidence="1 2">EAF2021</strain>
    </source>
</reference>
<organism evidence="1 2">
    <name type="scientific">Tritrichomonas musculus</name>
    <dbReference type="NCBI Taxonomy" id="1915356"/>
    <lineage>
        <taxon>Eukaryota</taxon>
        <taxon>Metamonada</taxon>
        <taxon>Parabasalia</taxon>
        <taxon>Tritrichomonadida</taxon>
        <taxon>Tritrichomonadidae</taxon>
        <taxon>Tritrichomonas</taxon>
    </lineage>
</organism>
<protein>
    <submittedName>
        <fullName evidence="1">Uncharacterized protein</fullName>
    </submittedName>
</protein>
<gene>
    <name evidence="1" type="ORF">M9Y10_006969</name>
</gene>
<accession>A0ABR2J1A7</accession>
<evidence type="ECO:0000313" key="1">
    <source>
        <dbReference type="EMBL" id="KAK8871253.1"/>
    </source>
</evidence>
<sequence>MFTKLDELFEDNEEDKFEKKMIGKLDFDSDSAEMWYQSKTFEDISSNFYSIDIGQIIDLLRTAFYSILRNPKLTIESEDWLLDLIDKFTSKEKEKCQFSMDDGLSDIYFYEEVNYDFLSEDKLKEFIEKFNPNEMTGSVSTSA</sequence>
<dbReference type="Proteomes" id="UP001470230">
    <property type="component" value="Unassembled WGS sequence"/>
</dbReference>
<keyword evidence="2" id="KW-1185">Reference proteome</keyword>
<comment type="caution">
    <text evidence="1">The sequence shown here is derived from an EMBL/GenBank/DDBJ whole genome shotgun (WGS) entry which is preliminary data.</text>
</comment>
<evidence type="ECO:0000313" key="2">
    <source>
        <dbReference type="Proteomes" id="UP001470230"/>
    </source>
</evidence>
<dbReference type="EMBL" id="JAPFFF010000013">
    <property type="protein sequence ID" value="KAK8871253.1"/>
    <property type="molecule type" value="Genomic_DNA"/>
</dbReference>
<name>A0ABR2J1A7_9EUKA</name>